<name>A0ABR2EIJ4_9ROSI</name>
<proteinExistence type="predicted"/>
<sequence length="124" mass="14377">MALHAIVLFVDKVPLYASFVHDRHIMRVQDYSESTDRSVMVAVERLLHYIERERMETFHQCYENFMFTLNGVGQKTCNGLVSFAHRSGVIEAIKSWNNKMNFGSDGIKFIKITSNVPRPFNFSL</sequence>
<reference evidence="1 2" key="1">
    <citation type="journal article" date="2024" name="G3 (Bethesda)">
        <title>Genome assembly of Hibiscus sabdariffa L. provides insights into metabolisms of medicinal natural products.</title>
        <authorList>
            <person name="Kim T."/>
        </authorList>
    </citation>
    <scope>NUCLEOTIDE SEQUENCE [LARGE SCALE GENOMIC DNA]</scope>
    <source>
        <strain evidence="1">TK-2024</strain>
        <tissue evidence="1">Old leaves</tissue>
    </source>
</reference>
<comment type="caution">
    <text evidence="1">The sequence shown here is derived from an EMBL/GenBank/DDBJ whole genome shotgun (WGS) entry which is preliminary data.</text>
</comment>
<protein>
    <submittedName>
        <fullName evidence="1">Uncharacterized protein</fullName>
    </submittedName>
</protein>
<keyword evidence="2" id="KW-1185">Reference proteome</keyword>
<gene>
    <name evidence="1" type="ORF">V6N12_048877</name>
</gene>
<accession>A0ABR2EIJ4</accession>
<evidence type="ECO:0000313" key="1">
    <source>
        <dbReference type="EMBL" id="KAK8561818.1"/>
    </source>
</evidence>
<dbReference type="Proteomes" id="UP001472677">
    <property type="component" value="Unassembled WGS sequence"/>
</dbReference>
<evidence type="ECO:0000313" key="2">
    <source>
        <dbReference type="Proteomes" id="UP001472677"/>
    </source>
</evidence>
<dbReference type="EMBL" id="JBBPBM010000013">
    <property type="protein sequence ID" value="KAK8561818.1"/>
    <property type="molecule type" value="Genomic_DNA"/>
</dbReference>
<organism evidence="1 2">
    <name type="scientific">Hibiscus sabdariffa</name>
    <name type="common">roselle</name>
    <dbReference type="NCBI Taxonomy" id="183260"/>
    <lineage>
        <taxon>Eukaryota</taxon>
        <taxon>Viridiplantae</taxon>
        <taxon>Streptophyta</taxon>
        <taxon>Embryophyta</taxon>
        <taxon>Tracheophyta</taxon>
        <taxon>Spermatophyta</taxon>
        <taxon>Magnoliopsida</taxon>
        <taxon>eudicotyledons</taxon>
        <taxon>Gunneridae</taxon>
        <taxon>Pentapetalae</taxon>
        <taxon>rosids</taxon>
        <taxon>malvids</taxon>
        <taxon>Malvales</taxon>
        <taxon>Malvaceae</taxon>
        <taxon>Malvoideae</taxon>
        <taxon>Hibiscus</taxon>
    </lineage>
</organism>